<dbReference type="EMBL" id="JAGMUU010000053">
    <property type="protein sequence ID" value="KAH7111930.1"/>
    <property type="molecule type" value="Genomic_DNA"/>
</dbReference>
<accession>A0A9P9D1V7</accession>
<dbReference type="Proteomes" id="UP000717696">
    <property type="component" value="Unassembled WGS sequence"/>
</dbReference>
<organism evidence="1 2">
    <name type="scientific">Dactylonectria estremocensis</name>
    <dbReference type="NCBI Taxonomy" id="1079267"/>
    <lineage>
        <taxon>Eukaryota</taxon>
        <taxon>Fungi</taxon>
        <taxon>Dikarya</taxon>
        <taxon>Ascomycota</taxon>
        <taxon>Pezizomycotina</taxon>
        <taxon>Sordariomycetes</taxon>
        <taxon>Hypocreomycetidae</taxon>
        <taxon>Hypocreales</taxon>
        <taxon>Nectriaceae</taxon>
        <taxon>Dactylonectria</taxon>
    </lineage>
</organism>
<name>A0A9P9D1V7_9HYPO</name>
<evidence type="ECO:0000313" key="2">
    <source>
        <dbReference type="Proteomes" id="UP000717696"/>
    </source>
</evidence>
<proteinExistence type="predicted"/>
<gene>
    <name evidence="1" type="ORF">B0J13DRAFT_516059</name>
</gene>
<reference evidence="1" key="1">
    <citation type="journal article" date="2021" name="Nat. Commun.">
        <title>Genetic determinants of endophytism in the Arabidopsis root mycobiome.</title>
        <authorList>
            <person name="Mesny F."/>
            <person name="Miyauchi S."/>
            <person name="Thiergart T."/>
            <person name="Pickel B."/>
            <person name="Atanasova L."/>
            <person name="Karlsson M."/>
            <person name="Huettel B."/>
            <person name="Barry K.W."/>
            <person name="Haridas S."/>
            <person name="Chen C."/>
            <person name="Bauer D."/>
            <person name="Andreopoulos W."/>
            <person name="Pangilinan J."/>
            <person name="LaButti K."/>
            <person name="Riley R."/>
            <person name="Lipzen A."/>
            <person name="Clum A."/>
            <person name="Drula E."/>
            <person name="Henrissat B."/>
            <person name="Kohler A."/>
            <person name="Grigoriev I.V."/>
            <person name="Martin F.M."/>
            <person name="Hacquard S."/>
        </authorList>
    </citation>
    <scope>NUCLEOTIDE SEQUENCE</scope>
    <source>
        <strain evidence="1">MPI-CAGE-AT-0021</strain>
    </source>
</reference>
<comment type="caution">
    <text evidence="1">The sequence shown here is derived from an EMBL/GenBank/DDBJ whole genome shotgun (WGS) entry which is preliminary data.</text>
</comment>
<keyword evidence="2" id="KW-1185">Reference proteome</keyword>
<sequence length="250" mass="28075">MGNKNPPDERVVYLALKNVFKGPNAGVRQPKVIRRFISKSQEHGDVADLLKAHNIDTICNTARTLLTEQIFESTLKAKIRFPEVFDVSLAQSAEREASEAEAARNDANAIRGVVQGVQEDVRNVLQLEGAVETASDPKSPIPKRLLHVSSLFPVYLPFRTQHQLLVKVQTILEQACFAFGQRVMPDVLQKNRWDCPESTELNLWATEFLQRQSGFADRKGNTGKPLEKLFRSVADVRHTAVHRIRVSARG</sequence>
<protein>
    <submittedName>
        <fullName evidence="1">Uncharacterized protein</fullName>
    </submittedName>
</protein>
<dbReference type="OrthoDB" id="5324651at2759"/>
<evidence type="ECO:0000313" key="1">
    <source>
        <dbReference type="EMBL" id="KAH7111930.1"/>
    </source>
</evidence>
<dbReference type="AlphaFoldDB" id="A0A9P9D1V7"/>